<dbReference type="EMBL" id="JARBDR010000640">
    <property type="protein sequence ID" value="KAJ8310203.1"/>
    <property type="molecule type" value="Genomic_DNA"/>
</dbReference>
<evidence type="ECO:0000313" key="4">
    <source>
        <dbReference type="EMBL" id="KAJ8310203.1"/>
    </source>
</evidence>
<sequence>MQEVLWLILHDGDIEGARKKQVYFRSPFLEFKDEILNEVGIELANPMSSPRIIKSHLQVHMMPKEINQTDSKIIIVLRNPKDLCVSYYNFYRSSSSVGNFKGTWSEFLEMFKDGYVDHGSWVDFTRSWWGQRDNPNVKIVYYEDMKKESDLSDETVCKITDHCSFDSMRSNPMTNHHDVYSINKDISPLLRKEAIAQSISPKANGILLIDELNTANFYIIKEQKLLNMLVKEITPLTGTVGDWKNTFTVTQNEDFDVYIQDKIGDLEIPFKYEI</sequence>
<accession>A0ABQ9EYH9</accession>
<dbReference type="SUPFAM" id="SSF52540">
    <property type="entry name" value="P-loop containing nucleoside triphosphate hydrolases"/>
    <property type="match status" value="1"/>
</dbReference>
<evidence type="ECO:0000259" key="3">
    <source>
        <dbReference type="Pfam" id="PF00685"/>
    </source>
</evidence>
<organism evidence="4 5">
    <name type="scientific">Tegillarca granosa</name>
    <name type="common">Malaysian cockle</name>
    <name type="synonym">Anadara granosa</name>
    <dbReference type="NCBI Taxonomy" id="220873"/>
    <lineage>
        <taxon>Eukaryota</taxon>
        <taxon>Metazoa</taxon>
        <taxon>Spiralia</taxon>
        <taxon>Lophotrochozoa</taxon>
        <taxon>Mollusca</taxon>
        <taxon>Bivalvia</taxon>
        <taxon>Autobranchia</taxon>
        <taxon>Pteriomorphia</taxon>
        <taxon>Arcoida</taxon>
        <taxon>Arcoidea</taxon>
        <taxon>Arcidae</taxon>
        <taxon>Tegillarca</taxon>
    </lineage>
</organism>
<comment type="similarity">
    <text evidence="1">Belongs to the sulfotransferase 1 family.</text>
</comment>
<evidence type="ECO:0000256" key="1">
    <source>
        <dbReference type="ARBA" id="ARBA00005771"/>
    </source>
</evidence>
<proteinExistence type="inferred from homology"/>
<dbReference type="PANTHER" id="PTHR11783">
    <property type="entry name" value="SULFOTRANSFERASE SULT"/>
    <property type="match status" value="1"/>
</dbReference>
<feature type="domain" description="Sulfotransferase" evidence="3">
    <location>
        <begin position="1"/>
        <end position="194"/>
    </location>
</feature>
<comment type="caution">
    <text evidence="4">The sequence shown here is derived from an EMBL/GenBank/DDBJ whole genome shotgun (WGS) entry which is preliminary data.</text>
</comment>
<dbReference type="Proteomes" id="UP001217089">
    <property type="component" value="Unassembled WGS sequence"/>
</dbReference>
<evidence type="ECO:0000256" key="2">
    <source>
        <dbReference type="ARBA" id="ARBA00022679"/>
    </source>
</evidence>
<keyword evidence="5" id="KW-1185">Reference proteome</keyword>
<reference evidence="4 5" key="1">
    <citation type="submission" date="2022-12" db="EMBL/GenBank/DDBJ databases">
        <title>Chromosome-level genome of Tegillarca granosa.</title>
        <authorList>
            <person name="Kim J."/>
        </authorList>
    </citation>
    <scope>NUCLEOTIDE SEQUENCE [LARGE SCALE GENOMIC DNA]</scope>
    <source>
        <strain evidence="4">Teg-2019</strain>
        <tissue evidence="4">Adductor muscle</tissue>
    </source>
</reference>
<dbReference type="Pfam" id="PF00685">
    <property type="entry name" value="Sulfotransfer_1"/>
    <property type="match status" value="1"/>
</dbReference>
<keyword evidence="2" id="KW-0808">Transferase</keyword>
<dbReference type="Gene3D" id="3.40.50.300">
    <property type="entry name" value="P-loop containing nucleotide triphosphate hydrolases"/>
    <property type="match status" value="1"/>
</dbReference>
<dbReference type="InterPro" id="IPR027417">
    <property type="entry name" value="P-loop_NTPase"/>
</dbReference>
<protein>
    <recommendedName>
        <fullName evidence="3">Sulfotransferase domain-containing protein</fullName>
    </recommendedName>
</protein>
<gene>
    <name evidence="4" type="ORF">KUTeg_012068</name>
</gene>
<name>A0ABQ9EYH9_TEGGR</name>
<evidence type="ECO:0000313" key="5">
    <source>
        <dbReference type="Proteomes" id="UP001217089"/>
    </source>
</evidence>
<dbReference type="InterPro" id="IPR000863">
    <property type="entry name" value="Sulfotransferase_dom"/>
</dbReference>